<dbReference type="InterPro" id="IPR025829">
    <property type="entry name" value="Zn_knuckle_CX2CX3GHX4C"/>
</dbReference>
<comment type="subcellular location">
    <subcellularLocation>
        <location evidence="1">Nucleus</location>
    </subcellularLocation>
</comment>
<dbReference type="GO" id="GO:0071014">
    <property type="term" value="C:post-mRNA release spliceosomal complex"/>
    <property type="evidence" value="ECO:0007669"/>
    <property type="project" value="TreeGrafter"/>
</dbReference>
<keyword evidence="3" id="KW-0479">Metal-binding</keyword>
<dbReference type="SUPFAM" id="SSF50249">
    <property type="entry name" value="Nucleic acid-binding proteins"/>
    <property type="match status" value="1"/>
</dbReference>
<dbReference type="InterPro" id="IPR036875">
    <property type="entry name" value="Znf_CCHC_sf"/>
</dbReference>
<dbReference type="Pfam" id="PF13696">
    <property type="entry name" value="zf-CCHC_2"/>
    <property type="match status" value="2"/>
</dbReference>
<dbReference type="GO" id="GO:0003677">
    <property type="term" value="F:DNA binding"/>
    <property type="evidence" value="ECO:0007669"/>
    <property type="project" value="InterPro"/>
</dbReference>
<dbReference type="SUPFAM" id="SSF57756">
    <property type="entry name" value="Retrovirus zinc finger-like domains"/>
    <property type="match status" value="1"/>
</dbReference>
<dbReference type="GO" id="GO:0061632">
    <property type="term" value="F:RNA lariat debranching enzyme activator activity"/>
    <property type="evidence" value="ECO:0007669"/>
    <property type="project" value="TreeGrafter"/>
</dbReference>
<dbReference type="GO" id="GO:0008270">
    <property type="term" value="F:zinc ion binding"/>
    <property type="evidence" value="ECO:0007669"/>
    <property type="project" value="UniProtKB-KW"/>
</dbReference>
<dbReference type="Gene3D" id="4.10.60.10">
    <property type="entry name" value="Zinc finger, CCHC-type"/>
    <property type="match status" value="2"/>
</dbReference>
<dbReference type="InterPro" id="IPR006768">
    <property type="entry name" value="Cwf19-like_C_dom-1"/>
</dbReference>
<dbReference type="GO" id="GO:0000398">
    <property type="term" value="P:mRNA splicing, via spliceosome"/>
    <property type="evidence" value="ECO:0007669"/>
    <property type="project" value="TreeGrafter"/>
</dbReference>
<dbReference type="OrthoDB" id="444325at2759"/>
<sequence length="766" mass="83471">MSHYDSCIRRTELAEELSFVQTIHTEISSIMEVQPRVNSAVIPKCQGRVVRLVGKMLAMNPATGEALIEACDRGQVTVLVSQGSSLAQSTGSVVEVIGRVQPNSVIGEINSTQFDEKWDPEAYNKMSHHPLGSPGYGTMAKPVKALVIGALNGNFKQALIKINGINAKHGPFDLLLCVGDFFGADETDNAAVKELLEGDISVPVPTYIIAGRHTLPKPVLEAVENNGGEICNNLVFLGNSGVMTTVQGLKIAYLSGTYDAKSYPSGVDQAPDQTAMHYTETTVRSLSSSGTGSVHGSTGVDIFITTEWAEGITQGSAAASKLPEGTDPRSSKPVADLAVALQPRYHFAGSAGVFFEREPYSNRGSAGHVTRFIGLGEFGAANKQRWFYAMNIVPLSQMESSQLNVKPPNTTTCPLPFGNTSKKRALDEVPDSFFFNNAGARGGQKRQANGRPPPRKYVCHRCQQPGHWLEDCPVNPKELTRTPPEKYVCRLCNVPGHYINDCPHADRNLRGPKATDTILNRDAGQCWFCLSNPALEKQLIVSIGSEVYLTLAKGGLVDWGGHMLVVPIAHYTSMRQMQTLDGAEGATAQAALAEMEKFKSALRDMYTARGDIMVCFEIFGGGGNADVMRMQHMHLQLVPLPADLLPDLEKVFLEEAAAEGLEVVQDGRLPDAVTAPYCRVEIPATEQTRVFVFRPSAAKVEEVRKLTLEAAQGGRRPPRVMNLQFGRKVLSTLLGKPDRINWKNCILPETEEQRLTEEMRRLVKLG</sequence>
<dbReference type="InParanoid" id="A0A0L0HFW7"/>
<dbReference type="GO" id="GO:0031981">
    <property type="term" value="C:nuclear lumen"/>
    <property type="evidence" value="ECO:0007669"/>
    <property type="project" value="UniProtKB-ARBA"/>
</dbReference>
<comment type="similarity">
    <text evidence="2">Belongs to the replication factor A protein 3 family.</text>
</comment>
<evidence type="ECO:0000256" key="7">
    <source>
        <dbReference type="PROSITE-ProRule" id="PRU00047"/>
    </source>
</evidence>
<dbReference type="InterPro" id="IPR013970">
    <property type="entry name" value="Rfa2"/>
</dbReference>
<proteinExistence type="inferred from homology"/>
<protein>
    <recommendedName>
        <fullName evidence="8">CCHC-type domain-containing protein</fullName>
    </recommendedName>
</protein>
<reference evidence="9 10" key="1">
    <citation type="submission" date="2009-08" db="EMBL/GenBank/DDBJ databases">
        <title>The Genome Sequence of Spizellomyces punctatus strain DAOM BR117.</title>
        <authorList>
            <consortium name="The Broad Institute Genome Sequencing Platform"/>
            <person name="Russ C."/>
            <person name="Cuomo C."/>
            <person name="Shea T."/>
            <person name="Young S.K."/>
            <person name="Zeng Q."/>
            <person name="Koehrsen M."/>
            <person name="Haas B."/>
            <person name="Borodovsky M."/>
            <person name="Guigo R."/>
            <person name="Alvarado L."/>
            <person name="Berlin A."/>
            <person name="Bochicchio J."/>
            <person name="Borenstein D."/>
            <person name="Chapman S."/>
            <person name="Chen Z."/>
            <person name="Engels R."/>
            <person name="Freedman E."/>
            <person name="Gellesch M."/>
            <person name="Goldberg J."/>
            <person name="Griggs A."/>
            <person name="Gujja S."/>
            <person name="Heiman D."/>
            <person name="Hepburn T."/>
            <person name="Howarth C."/>
            <person name="Jen D."/>
            <person name="Larson L."/>
            <person name="Lewis B."/>
            <person name="Mehta T."/>
            <person name="Park D."/>
            <person name="Pearson M."/>
            <person name="Roberts A."/>
            <person name="Saif S."/>
            <person name="Shenoy N."/>
            <person name="Sisk P."/>
            <person name="Stolte C."/>
            <person name="Sykes S."/>
            <person name="Thomson T."/>
            <person name="Walk T."/>
            <person name="White J."/>
            <person name="Yandava C."/>
            <person name="Burger G."/>
            <person name="Gray M.W."/>
            <person name="Holland P.W.H."/>
            <person name="King N."/>
            <person name="Lang F.B.F."/>
            <person name="Roger A.J."/>
            <person name="Ruiz-Trillo I."/>
            <person name="Lander E."/>
            <person name="Nusbaum C."/>
        </authorList>
    </citation>
    <scope>NUCLEOTIDE SEQUENCE [LARGE SCALE GENOMIC DNA]</scope>
    <source>
        <strain evidence="9 10">DAOM BR117</strain>
    </source>
</reference>
<dbReference type="GO" id="GO:0006260">
    <property type="term" value="P:DNA replication"/>
    <property type="evidence" value="ECO:0007669"/>
    <property type="project" value="InterPro"/>
</dbReference>
<dbReference type="OMA" id="IVPITHY"/>
<dbReference type="RefSeq" id="XP_016607961.1">
    <property type="nucleotide sequence ID" value="XM_016753516.1"/>
</dbReference>
<dbReference type="Gene3D" id="2.40.50.140">
    <property type="entry name" value="Nucleic acid-binding proteins"/>
    <property type="match status" value="1"/>
</dbReference>
<keyword evidence="5" id="KW-0862">Zinc</keyword>
<dbReference type="InterPro" id="IPR036265">
    <property type="entry name" value="HIT-like_sf"/>
</dbReference>
<evidence type="ECO:0000313" key="9">
    <source>
        <dbReference type="EMBL" id="KNC99921.1"/>
    </source>
</evidence>
<accession>A0A0L0HFW7</accession>
<dbReference type="PANTHER" id="PTHR12072:SF4">
    <property type="entry name" value="CWF19-LIKE PROTEIN 1"/>
    <property type="match status" value="1"/>
</dbReference>
<dbReference type="VEuPathDB" id="FungiDB:SPPG_05293"/>
<organism evidence="9 10">
    <name type="scientific">Spizellomyces punctatus (strain DAOM BR117)</name>
    <dbReference type="NCBI Taxonomy" id="645134"/>
    <lineage>
        <taxon>Eukaryota</taxon>
        <taxon>Fungi</taxon>
        <taxon>Fungi incertae sedis</taxon>
        <taxon>Chytridiomycota</taxon>
        <taxon>Chytridiomycota incertae sedis</taxon>
        <taxon>Chytridiomycetes</taxon>
        <taxon>Spizellomycetales</taxon>
        <taxon>Spizellomycetaceae</taxon>
        <taxon>Spizellomyces</taxon>
    </lineage>
</organism>
<dbReference type="GO" id="GO:0006310">
    <property type="term" value="P:DNA recombination"/>
    <property type="evidence" value="ECO:0007669"/>
    <property type="project" value="InterPro"/>
</dbReference>
<evidence type="ECO:0000256" key="1">
    <source>
        <dbReference type="ARBA" id="ARBA00004123"/>
    </source>
</evidence>
<dbReference type="SUPFAM" id="SSF54197">
    <property type="entry name" value="HIT-like"/>
    <property type="match status" value="1"/>
</dbReference>
<dbReference type="AlphaFoldDB" id="A0A0L0HFW7"/>
<dbReference type="EMBL" id="KQ257457">
    <property type="protein sequence ID" value="KNC99921.1"/>
    <property type="molecule type" value="Genomic_DNA"/>
</dbReference>
<name>A0A0L0HFW7_SPIPD</name>
<evidence type="ECO:0000256" key="6">
    <source>
        <dbReference type="ARBA" id="ARBA00023242"/>
    </source>
</evidence>
<dbReference type="InterPro" id="IPR012340">
    <property type="entry name" value="NA-bd_OB-fold"/>
</dbReference>
<dbReference type="CDD" id="cd07380">
    <property type="entry name" value="MPP_CWF19_N"/>
    <property type="match status" value="1"/>
</dbReference>
<evidence type="ECO:0000256" key="5">
    <source>
        <dbReference type="ARBA" id="ARBA00022833"/>
    </source>
</evidence>
<dbReference type="Pfam" id="PF04677">
    <property type="entry name" value="CwfJ_C_1"/>
    <property type="match status" value="1"/>
</dbReference>
<dbReference type="InterPro" id="IPR001878">
    <property type="entry name" value="Znf_CCHC"/>
</dbReference>
<evidence type="ECO:0000313" key="10">
    <source>
        <dbReference type="Proteomes" id="UP000053201"/>
    </source>
</evidence>
<dbReference type="Pfam" id="PF08661">
    <property type="entry name" value="Rep_fac-A_3"/>
    <property type="match status" value="1"/>
</dbReference>
<gene>
    <name evidence="9" type="ORF">SPPG_05293</name>
</gene>
<dbReference type="InterPro" id="IPR040194">
    <property type="entry name" value="Cwf19-like"/>
</dbReference>
<evidence type="ECO:0000256" key="4">
    <source>
        <dbReference type="ARBA" id="ARBA00022771"/>
    </source>
</evidence>
<dbReference type="SMART" id="SM00343">
    <property type="entry name" value="ZnF_C2HC"/>
    <property type="match status" value="2"/>
</dbReference>
<dbReference type="FunCoup" id="A0A0L0HFW7">
    <property type="interactions" value="980"/>
</dbReference>
<dbReference type="Proteomes" id="UP000053201">
    <property type="component" value="Unassembled WGS sequence"/>
</dbReference>
<dbReference type="GeneID" id="27688681"/>
<dbReference type="eggNOG" id="KOG2476">
    <property type="taxonomic scope" value="Eukaryota"/>
</dbReference>
<dbReference type="STRING" id="645134.A0A0L0HFW7"/>
<evidence type="ECO:0000256" key="2">
    <source>
        <dbReference type="ARBA" id="ARBA00009761"/>
    </source>
</evidence>
<dbReference type="PROSITE" id="PS50158">
    <property type="entry name" value="ZF_CCHC"/>
    <property type="match status" value="1"/>
</dbReference>
<feature type="domain" description="CCHC-type" evidence="8">
    <location>
        <begin position="459"/>
        <end position="473"/>
    </location>
</feature>
<keyword evidence="10" id="KW-1185">Reference proteome</keyword>
<dbReference type="PANTHER" id="PTHR12072">
    <property type="entry name" value="CWF19, CELL CYCLE CONTROL PROTEIN"/>
    <property type="match status" value="1"/>
</dbReference>
<evidence type="ECO:0000256" key="3">
    <source>
        <dbReference type="ARBA" id="ARBA00022723"/>
    </source>
</evidence>
<keyword evidence="6" id="KW-0539">Nucleus</keyword>
<evidence type="ECO:0000259" key="8">
    <source>
        <dbReference type="PROSITE" id="PS50158"/>
    </source>
</evidence>
<keyword evidence="4 7" id="KW-0863">Zinc-finger</keyword>
<dbReference type="GO" id="GO:0006281">
    <property type="term" value="P:DNA repair"/>
    <property type="evidence" value="ECO:0007669"/>
    <property type="project" value="InterPro"/>
</dbReference>